<sequence length="148" mass="16881">MESSIGRYQRHPFGEWVAQPIAIVYWWGVHKAIVSDTIIDGVPALIHKTREEGVVEHPWSEVVGDRRWYFESYPSNKPRHEVLARSRELIEQGSDWTWWDNCEDAVREVHGLTIGSPQRSRAHSAMGVAALGAAYLLDQWNAWAGSES</sequence>
<gene>
    <name evidence="1" type="ORF">LCGC14_2722580</name>
</gene>
<proteinExistence type="predicted"/>
<accession>A0A0F8Z9T1</accession>
<name>A0A0F8Z9T1_9ZZZZ</name>
<evidence type="ECO:0000313" key="1">
    <source>
        <dbReference type="EMBL" id="KKK90478.1"/>
    </source>
</evidence>
<dbReference type="EMBL" id="LAZR01049086">
    <property type="protein sequence ID" value="KKK90478.1"/>
    <property type="molecule type" value="Genomic_DNA"/>
</dbReference>
<organism evidence="1">
    <name type="scientific">marine sediment metagenome</name>
    <dbReference type="NCBI Taxonomy" id="412755"/>
    <lineage>
        <taxon>unclassified sequences</taxon>
        <taxon>metagenomes</taxon>
        <taxon>ecological metagenomes</taxon>
    </lineage>
</organism>
<protein>
    <submittedName>
        <fullName evidence="1">Uncharacterized protein</fullName>
    </submittedName>
</protein>
<dbReference type="AlphaFoldDB" id="A0A0F8Z9T1"/>
<reference evidence="1" key="1">
    <citation type="journal article" date="2015" name="Nature">
        <title>Complex archaea that bridge the gap between prokaryotes and eukaryotes.</title>
        <authorList>
            <person name="Spang A."/>
            <person name="Saw J.H."/>
            <person name="Jorgensen S.L."/>
            <person name="Zaremba-Niedzwiedzka K."/>
            <person name="Martijn J."/>
            <person name="Lind A.E."/>
            <person name="van Eijk R."/>
            <person name="Schleper C."/>
            <person name="Guy L."/>
            <person name="Ettema T.J."/>
        </authorList>
    </citation>
    <scope>NUCLEOTIDE SEQUENCE</scope>
</reference>
<comment type="caution">
    <text evidence="1">The sequence shown here is derived from an EMBL/GenBank/DDBJ whole genome shotgun (WGS) entry which is preliminary data.</text>
</comment>